<dbReference type="InterPro" id="IPR017972">
    <property type="entry name" value="Cyt_P450_CS"/>
</dbReference>
<dbReference type="InterPro" id="IPR036396">
    <property type="entry name" value="Cyt_P450_sf"/>
</dbReference>
<dbReference type="SMART" id="SM00603">
    <property type="entry name" value="LCCL"/>
    <property type="match status" value="1"/>
</dbReference>
<dbReference type="GO" id="GO:0016705">
    <property type="term" value="F:oxidoreductase activity, acting on paired donors, with incorporation or reduction of molecular oxygen"/>
    <property type="evidence" value="ECO:0007669"/>
    <property type="project" value="InterPro"/>
</dbReference>
<dbReference type="PANTHER" id="PTHR31331:SF8">
    <property type="entry name" value="LCCL DOMAIN PROTEIN (AFU_ORTHOLOGUE AFUA_5G02970)"/>
    <property type="match status" value="1"/>
</dbReference>
<dbReference type="SUPFAM" id="SSF69848">
    <property type="entry name" value="LCCL domain"/>
    <property type="match status" value="1"/>
</dbReference>
<evidence type="ECO:0000256" key="2">
    <source>
        <dbReference type="ARBA" id="ARBA00023004"/>
    </source>
</evidence>
<feature type="compositionally biased region" description="Acidic residues" evidence="4">
    <location>
        <begin position="9"/>
        <end position="18"/>
    </location>
</feature>
<feature type="transmembrane region" description="Helical" evidence="5">
    <location>
        <begin position="95"/>
        <end position="113"/>
    </location>
</feature>
<organism evidence="7 8">
    <name type="scientific">Alternaria panax</name>
    <dbReference type="NCBI Taxonomy" id="48097"/>
    <lineage>
        <taxon>Eukaryota</taxon>
        <taxon>Fungi</taxon>
        <taxon>Dikarya</taxon>
        <taxon>Ascomycota</taxon>
        <taxon>Pezizomycotina</taxon>
        <taxon>Dothideomycetes</taxon>
        <taxon>Pleosporomycetidae</taxon>
        <taxon>Pleosporales</taxon>
        <taxon>Pleosporineae</taxon>
        <taxon>Pleosporaceae</taxon>
        <taxon>Alternaria</taxon>
        <taxon>Alternaria sect. Panax</taxon>
    </lineage>
</organism>
<feature type="region of interest" description="Disordered" evidence="4">
    <location>
        <begin position="1"/>
        <end position="23"/>
    </location>
</feature>
<dbReference type="GO" id="GO:0004497">
    <property type="term" value="F:monooxygenase activity"/>
    <property type="evidence" value="ECO:0007669"/>
    <property type="project" value="InterPro"/>
</dbReference>
<evidence type="ECO:0000259" key="6">
    <source>
        <dbReference type="PROSITE" id="PS50820"/>
    </source>
</evidence>
<evidence type="ECO:0000256" key="4">
    <source>
        <dbReference type="SAM" id="MobiDB-lite"/>
    </source>
</evidence>
<accession>A0AAD4ICJ6</accession>
<dbReference type="SUPFAM" id="SSF48264">
    <property type="entry name" value="Cytochrome P450"/>
    <property type="match status" value="1"/>
</dbReference>
<feature type="transmembrane region" description="Helical" evidence="5">
    <location>
        <begin position="324"/>
        <end position="342"/>
    </location>
</feature>
<gene>
    <name evidence="7" type="ORF">G6011_10720</name>
</gene>
<dbReference type="Gene3D" id="3.50.4.10">
    <property type="entry name" value="Hepatocyte Growth Factor"/>
    <property type="match status" value="1"/>
</dbReference>
<dbReference type="PROSITE" id="PS00086">
    <property type="entry name" value="CYTOCHROME_P450"/>
    <property type="match status" value="1"/>
</dbReference>
<dbReference type="InterPro" id="IPR001128">
    <property type="entry name" value="Cyt_P450"/>
</dbReference>
<keyword evidence="3" id="KW-0349">Heme</keyword>
<dbReference type="CDD" id="cd11062">
    <property type="entry name" value="CYP58-like"/>
    <property type="match status" value="1"/>
</dbReference>
<dbReference type="Pfam" id="PF00067">
    <property type="entry name" value="p450"/>
    <property type="match status" value="1"/>
</dbReference>
<evidence type="ECO:0000313" key="8">
    <source>
        <dbReference type="Proteomes" id="UP001199106"/>
    </source>
</evidence>
<dbReference type="GO" id="GO:0005506">
    <property type="term" value="F:iron ion binding"/>
    <property type="evidence" value="ECO:0007669"/>
    <property type="project" value="InterPro"/>
</dbReference>
<dbReference type="PROSITE" id="PS50820">
    <property type="entry name" value="LCCL"/>
    <property type="match status" value="1"/>
</dbReference>
<evidence type="ECO:0000256" key="1">
    <source>
        <dbReference type="ARBA" id="ARBA00022723"/>
    </source>
</evidence>
<dbReference type="Proteomes" id="UP001199106">
    <property type="component" value="Unassembled WGS sequence"/>
</dbReference>
<reference evidence="7" key="1">
    <citation type="submission" date="2021-07" db="EMBL/GenBank/DDBJ databases">
        <title>Genome Resource of American Ginseng Black Spot Pathogen Alternaria panax.</title>
        <authorList>
            <person name="Qiu C."/>
            <person name="Wang W."/>
            <person name="Liu Z."/>
        </authorList>
    </citation>
    <scope>NUCLEOTIDE SEQUENCE</scope>
    <source>
        <strain evidence="7">BNCC115425</strain>
    </source>
</reference>
<comment type="cofactor">
    <cofactor evidence="3">
        <name>heme</name>
        <dbReference type="ChEBI" id="CHEBI:30413"/>
    </cofactor>
</comment>
<feature type="transmembrane region" description="Helical" evidence="5">
    <location>
        <begin position="395"/>
        <end position="416"/>
    </location>
</feature>
<proteinExistence type="predicted"/>
<name>A0AAD4ICJ6_9PLEO</name>
<evidence type="ECO:0000256" key="5">
    <source>
        <dbReference type="SAM" id="Phobius"/>
    </source>
</evidence>
<keyword evidence="2 3" id="KW-0408">Iron</keyword>
<comment type="caution">
    <text evidence="7">The sequence shown here is derived from an EMBL/GenBank/DDBJ whole genome shotgun (WGS) entry which is preliminary data.</text>
</comment>
<dbReference type="InterPro" id="IPR051957">
    <property type="entry name" value="CRISP-LCCL_domain"/>
</dbReference>
<keyword evidence="5" id="KW-0472">Membrane</keyword>
<keyword evidence="1 3" id="KW-0479">Metal-binding</keyword>
<dbReference type="PANTHER" id="PTHR31331">
    <property type="entry name" value="LCCL DOMAIN PROTEIN (AFU_ORTHOLOGUE AFUA_5G08630)"/>
    <property type="match status" value="1"/>
</dbReference>
<dbReference type="Pfam" id="PF03815">
    <property type="entry name" value="LCCL"/>
    <property type="match status" value="1"/>
</dbReference>
<dbReference type="AlphaFoldDB" id="A0AAD4ICJ6"/>
<dbReference type="Gene3D" id="2.170.130.20">
    <property type="entry name" value="LCCL-like domain"/>
    <property type="match status" value="1"/>
</dbReference>
<sequence>MRVSLQNGPDDDYNDDEMGNPVAGAVNTDEEAHLLGREELDFEDNTSPTRTSRRKFLDFLRDPEPPQIQSIHPFFPSIQARPVQWLEAHRLNNPISLFLVLLLWLLVFIWFLTAQLPLHDGDGNSVINLDCTDTLWKRKNECGIDGINCRPFSNHSFAFQCPAKCGGVQVLNPHVVGPLEKVNYRPLVIGSGPYRGDSFICGSAIHTGVVEDHKGGAGRITLLGNHDHFPSTKHHGIESIPFDSYFPLAFSVAFDGSFLTISDPRSALLPISLLFTAALAVFSTSPKIFFPIFTVIFAHVSFFSDPPSASYHNTTVLPDHISMFAKRLLPAMFVAAVVYSTVVKRTLYGLTAQFEKALFWLGGFWIGALSNYTFDWIPISRLTLHDLEQQPGAKLALAVIILVLAVIIVGQVYYFWLEGRLLRYLGLYGLFVVGIIICLIIPGVNLRIHHYILAILLLPGTSLQTRPSLLYQGILLGLFVNGIARWDFDSILQTSAALRDDAKFDSAVPKVLNAVIESGIEGVVATFSYDAYPTGIDGMSVLVNDVERDRVFYNDGPDGVSFKWNRPSDSTAALSALAPRQMRNCPSTPTCPRWNGCISTSTNGAVFQLSCATDYNGPVIDATRAEVFVDCGDTCSRRSGCVAFNMKDGFCYLLGKPVGTARPSFNNVNAGVQLKAPTDSELAPGSSTCTTVIDCPTNDKCKYLTNSKSFIAQCNWDYYGGDIAYKSTDTMTKCVDECAIFPGCVAVTWVDSNCYLKNNNTKTVYNNDVDRPILPKLTSIFLHYHAYVGDEASTIHKLHERYGPYVRVAPNEIDISDADAIPAIYVSKGGFPKAACYANFDIDGHKTIFSTIDTDYRSPRAKVVVPLFSTKSLRENEKAIRGCVDRMVERLNEEANTKKPVNVLNLTRSLAVDAVSTHLFRENYDGVSERGPVLSVSAFVDAFVAVGRFFYLPSTAFTWLEWAVARWMPDPTTNDSMMLVDKFVATLVANTSDKSMTYPGRLLAVGLSDSEVKAQCKDLIFAGTDSTGMNLATIMRNLALYPEKYERLKEEVGSSATLGADAQEVQALPYVNAVVKEGLRISMANPTRLPHVVPMGGWTFKSTYFPAGSVVGCSAYELHFNSNIFPEPCSFRPERWLNPTEAMSKYWFAFGAGSRACIARNLATLELQLATERLGRSGVLDGAKVVQREVEIYEWFNSKVKGERIDLVWK</sequence>
<feature type="binding site" description="axial binding residue" evidence="3">
    <location>
        <position position="1157"/>
    </location>
    <ligand>
        <name>heme</name>
        <dbReference type="ChEBI" id="CHEBI:30413"/>
    </ligand>
    <ligandPart>
        <name>Fe</name>
        <dbReference type="ChEBI" id="CHEBI:18248"/>
    </ligandPart>
</feature>
<keyword evidence="8" id="KW-1185">Reference proteome</keyword>
<dbReference type="InterPro" id="IPR036609">
    <property type="entry name" value="LCCL_sf"/>
</dbReference>
<keyword evidence="5" id="KW-1133">Transmembrane helix</keyword>
<dbReference type="PRINTS" id="PR00463">
    <property type="entry name" value="EP450I"/>
</dbReference>
<dbReference type="EMBL" id="JAANER010000003">
    <property type="protein sequence ID" value="KAG9191986.1"/>
    <property type="molecule type" value="Genomic_DNA"/>
</dbReference>
<feature type="transmembrane region" description="Helical" evidence="5">
    <location>
        <begin position="357"/>
        <end position="374"/>
    </location>
</feature>
<dbReference type="Gene3D" id="1.10.630.10">
    <property type="entry name" value="Cytochrome P450"/>
    <property type="match status" value="1"/>
</dbReference>
<dbReference type="GO" id="GO:0020037">
    <property type="term" value="F:heme binding"/>
    <property type="evidence" value="ECO:0007669"/>
    <property type="project" value="InterPro"/>
</dbReference>
<dbReference type="InterPro" id="IPR004043">
    <property type="entry name" value="LCCL"/>
</dbReference>
<evidence type="ECO:0000313" key="7">
    <source>
        <dbReference type="EMBL" id="KAG9191986.1"/>
    </source>
</evidence>
<protein>
    <recommendedName>
        <fullName evidence="6">LCCL domain-containing protein</fullName>
    </recommendedName>
</protein>
<feature type="transmembrane region" description="Helical" evidence="5">
    <location>
        <begin position="428"/>
        <end position="448"/>
    </location>
</feature>
<dbReference type="InterPro" id="IPR002401">
    <property type="entry name" value="Cyt_P450_E_grp-I"/>
</dbReference>
<keyword evidence="5" id="KW-0812">Transmembrane</keyword>
<evidence type="ECO:0000256" key="3">
    <source>
        <dbReference type="PIRSR" id="PIRSR602401-1"/>
    </source>
</evidence>
<feature type="domain" description="LCCL" evidence="6">
    <location>
        <begin position="188"/>
        <end position="240"/>
    </location>
</feature>